<dbReference type="PANTHER" id="PTHR24305">
    <property type="entry name" value="CYTOCHROME P450"/>
    <property type="match status" value="1"/>
</dbReference>
<dbReference type="GO" id="GO:0016705">
    <property type="term" value="F:oxidoreductase activity, acting on paired donors, with incorporation or reduction of molecular oxygen"/>
    <property type="evidence" value="ECO:0007669"/>
    <property type="project" value="InterPro"/>
</dbReference>
<dbReference type="EMBL" id="MK690500">
    <property type="protein sequence ID" value="QFP98562.1"/>
    <property type="molecule type" value="Genomic_DNA"/>
</dbReference>
<dbReference type="InterPro" id="IPR001128">
    <property type="entry name" value="Cyt_P450"/>
</dbReference>
<dbReference type="InterPro" id="IPR002401">
    <property type="entry name" value="Cyt_P450_E_grp-I"/>
</dbReference>
<dbReference type="Pfam" id="PF00067">
    <property type="entry name" value="p450"/>
    <property type="match status" value="1"/>
</dbReference>
<comment type="similarity">
    <text evidence="7">Belongs to the cytochrome P450 family.</text>
</comment>
<reference evidence="9" key="1">
    <citation type="submission" date="2019-03" db="EMBL/GenBank/DDBJ databases">
        <title>Biosynthetic study of cephalosporin P1 reveals a multifunctional P450 enzyme and a regio-specific acetyltransferase.</title>
        <authorList>
            <person name="Cao Z.-Q."/>
            <person name="Lv J.-M."/>
            <person name="Wang Q.-Z."/>
            <person name="Chen G.-D."/>
            <person name="Dai P."/>
            <person name="Gao H."/>
            <person name="Yao X.-S."/>
            <person name="Hu D."/>
        </authorList>
    </citation>
    <scope>NUCLEOTIDE SEQUENCE</scope>
    <source>
        <strain evidence="9">CGMCC 3.3795</strain>
    </source>
</reference>
<evidence type="ECO:0000313" key="9">
    <source>
        <dbReference type="EMBL" id="QFP98562.1"/>
    </source>
</evidence>
<keyword evidence="2 6" id="KW-0349">Heme</keyword>
<keyword evidence="4 7" id="KW-0560">Oxidoreductase</keyword>
<dbReference type="GO" id="GO:0020037">
    <property type="term" value="F:heme binding"/>
    <property type="evidence" value="ECO:0007669"/>
    <property type="project" value="InterPro"/>
</dbReference>
<evidence type="ECO:0000256" key="1">
    <source>
        <dbReference type="ARBA" id="ARBA00001971"/>
    </source>
</evidence>
<dbReference type="GO" id="GO:0005506">
    <property type="term" value="F:iron ion binding"/>
    <property type="evidence" value="ECO:0007669"/>
    <property type="project" value="InterPro"/>
</dbReference>
<feature type="region of interest" description="Disordered" evidence="8">
    <location>
        <begin position="496"/>
        <end position="517"/>
    </location>
</feature>
<comment type="cofactor">
    <cofactor evidence="1 6">
        <name>heme</name>
        <dbReference type="ChEBI" id="CHEBI:30413"/>
    </cofactor>
</comment>
<dbReference type="SUPFAM" id="SSF48264">
    <property type="entry name" value="Cytochrome P450"/>
    <property type="match status" value="1"/>
</dbReference>
<keyword evidence="7" id="KW-0503">Monooxygenase</keyword>
<dbReference type="PROSITE" id="PS00086">
    <property type="entry name" value="CYTOCHROME_P450"/>
    <property type="match status" value="1"/>
</dbReference>
<name>A0A5P8DJ15_HAPCH</name>
<feature type="binding site" description="axial binding residue" evidence="6">
    <location>
        <position position="464"/>
    </location>
    <ligand>
        <name>heme</name>
        <dbReference type="ChEBI" id="CHEBI:30413"/>
    </ligand>
    <ligandPart>
        <name>Fe</name>
        <dbReference type="ChEBI" id="CHEBI:18248"/>
    </ligandPart>
</feature>
<dbReference type="GO" id="GO:0004497">
    <property type="term" value="F:monooxygenase activity"/>
    <property type="evidence" value="ECO:0007669"/>
    <property type="project" value="UniProtKB-KW"/>
</dbReference>
<evidence type="ECO:0000256" key="8">
    <source>
        <dbReference type="SAM" id="MobiDB-lite"/>
    </source>
</evidence>
<organism evidence="9">
    <name type="scientific">Hapsidospora chrysogena</name>
    <name type="common">Acremonium chrysogenum</name>
    <dbReference type="NCBI Taxonomy" id="5044"/>
    <lineage>
        <taxon>Eukaryota</taxon>
        <taxon>Fungi</taxon>
        <taxon>Dikarya</taxon>
        <taxon>Ascomycota</taxon>
        <taxon>Pezizomycotina</taxon>
        <taxon>Sordariomycetes</taxon>
        <taxon>Hypocreomycetidae</taxon>
        <taxon>Hypocreales</taxon>
        <taxon>Bionectriaceae</taxon>
        <taxon>Hapsidospora</taxon>
    </lineage>
</organism>
<evidence type="ECO:0000256" key="5">
    <source>
        <dbReference type="ARBA" id="ARBA00023004"/>
    </source>
</evidence>
<dbReference type="Gene3D" id="1.10.630.10">
    <property type="entry name" value="Cytochrome P450"/>
    <property type="match status" value="1"/>
</dbReference>
<gene>
    <name evidence="9" type="primary">cepB4</name>
</gene>
<dbReference type="PRINTS" id="PR00463">
    <property type="entry name" value="EP450I"/>
</dbReference>
<keyword evidence="5 6" id="KW-0408">Iron</keyword>
<evidence type="ECO:0000256" key="4">
    <source>
        <dbReference type="ARBA" id="ARBA00023002"/>
    </source>
</evidence>
<evidence type="ECO:0000256" key="2">
    <source>
        <dbReference type="ARBA" id="ARBA00022617"/>
    </source>
</evidence>
<dbReference type="InterPro" id="IPR017972">
    <property type="entry name" value="Cyt_P450_CS"/>
</dbReference>
<dbReference type="AlphaFoldDB" id="A0A5P8DJ15"/>
<accession>A0A5P8DJ15</accession>
<evidence type="ECO:0000256" key="7">
    <source>
        <dbReference type="RuleBase" id="RU000461"/>
    </source>
</evidence>
<proteinExistence type="inferred from homology"/>
<evidence type="ECO:0000256" key="6">
    <source>
        <dbReference type="PIRSR" id="PIRSR602401-1"/>
    </source>
</evidence>
<sequence length="535" mass="60657">MQSDLLHDVVIHLQKRLGTLHSLASPCLGRFGYLGTGIGLVMLWVAWKIAHALFFSPLRNIPGPMSARLTSKRGLWSLITGQSMEIARSDHSQYGDVYVAKPNAVFLCDPEDVRSLLNIAEFRKTDMYEIFEYDGVPNVSTITDPAEANSRRRKLHPFFSHAYLAKMEPCVQQYGIAALMKRWDAKIAECEAKGEEAIVNYRLDTQLAMIDINGIMSFGREFHALRDNNRQTALWVNDTLAYMILQHHFPIVLRWPFSRLVKKLKTSYDDLVKFSNESIAIRREYLAQGGPKPVDMLQALLDSEDPESKAPMDARDIQADSISMLVGGPESTSSVLTWVIHFLFLYPEDMRKVVEEVRTRFPSDGIIAYADTRGELPYLEACIYETLRCIPTASTSFPRICHTRGVTIKGHYIPPSTEIVCNRLAAHHHEGVWKNPLDFNPGRFIDNDVAKRNMLSFSTGTRICAGKNLAWMLMVSVLANMYKNYDVSLPEDSLFGPENKDEHGRPKTMPNRLGVATMPANPERDCRMIMKRRAL</sequence>
<protein>
    <submittedName>
        <fullName evidence="9">Cytochrome P450</fullName>
    </submittedName>
</protein>
<dbReference type="PANTHER" id="PTHR24305:SF235">
    <property type="entry name" value="CYTOCHROME P450 MONOOXYGENASE APDB-RELATED"/>
    <property type="match status" value="1"/>
</dbReference>
<dbReference type="PRINTS" id="PR00385">
    <property type="entry name" value="P450"/>
</dbReference>
<dbReference type="GO" id="GO:0044550">
    <property type="term" value="P:secondary metabolite biosynthetic process"/>
    <property type="evidence" value="ECO:0007669"/>
    <property type="project" value="UniProtKB-ARBA"/>
</dbReference>
<dbReference type="InterPro" id="IPR036396">
    <property type="entry name" value="Cyt_P450_sf"/>
</dbReference>
<dbReference type="InterPro" id="IPR050121">
    <property type="entry name" value="Cytochrome_P450_monoxygenase"/>
</dbReference>
<keyword evidence="3 6" id="KW-0479">Metal-binding</keyword>
<evidence type="ECO:0000256" key="3">
    <source>
        <dbReference type="ARBA" id="ARBA00022723"/>
    </source>
</evidence>